<gene>
    <name evidence="2" type="ORF">J5N97_029082</name>
</gene>
<sequence length="133" mass="14712">MKSVCLMIILLITTVAALQEEADVQDIGETRAIPANVIERTGGIRKVVEGVHNGKEKKRMGVEKSTWNEERMNNAGDDQEKVLESCMSQEHNCEKKRAACIKSCIHEHGGVLLEKENVAAAKCSFKCKNCVVK</sequence>
<name>A0A9D5H5K6_9LILI</name>
<dbReference type="Proteomes" id="UP001085076">
    <property type="component" value="Miscellaneous, Linkage group lg09"/>
</dbReference>
<reference evidence="2" key="2">
    <citation type="journal article" date="2022" name="Hortic Res">
        <title>The genome of Dioscorea zingiberensis sheds light on the biosynthesis, origin and evolution of the medicinally important diosgenin saponins.</title>
        <authorList>
            <person name="Li Y."/>
            <person name="Tan C."/>
            <person name="Li Z."/>
            <person name="Guo J."/>
            <person name="Li S."/>
            <person name="Chen X."/>
            <person name="Wang C."/>
            <person name="Dai X."/>
            <person name="Yang H."/>
            <person name="Song W."/>
            <person name="Hou L."/>
            <person name="Xu J."/>
            <person name="Tong Z."/>
            <person name="Xu A."/>
            <person name="Yuan X."/>
            <person name="Wang W."/>
            <person name="Yang Q."/>
            <person name="Chen L."/>
            <person name="Sun Z."/>
            <person name="Wang K."/>
            <person name="Pan B."/>
            <person name="Chen J."/>
            <person name="Bao Y."/>
            <person name="Liu F."/>
            <person name="Qi X."/>
            <person name="Gang D.R."/>
            <person name="Wen J."/>
            <person name="Li J."/>
        </authorList>
    </citation>
    <scope>NUCLEOTIDE SEQUENCE</scope>
    <source>
        <strain evidence="2">Dzin_1.0</strain>
    </source>
</reference>
<keyword evidence="3" id="KW-1185">Reference proteome</keyword>
<dbReference type="AlphaFoldDB" id="A0A9D5H5K6"/>
<evidence type="ECO:0000313" key="2">
    <source>
        <dbReference type="EMBL" id="KAJ0963960.1"/>
    </source>
</evidence>
<accession>A0A9D5H5K6</accession>
<feature type="signal peptide" evidence="1">
    <location>
        <begin position="1"/>
        <end position="17"/>
    </location>
</feature>
<organism evidence="2 3">
    <name type="scientific">Dioscorea zingiberensis</name>
    <dbReference type="NCBI Taxonomy" id="325984"/>
    <lineage>
        <taxon>Eukaryota</taxon>
        <taxon>Viridiplantae</taxon>
        <taxon>Streptophyta</taxon>
        <taxon>Embryophyta</taxon>
        <taxon>Tracheophyta</taxon>
        <taxon>Spermatophyta</taxon>
        <taxon>Magnoliopsida</taxon>
        <taxon>Liliopsida</taxon>
        <taxon>Dioscoreales</taxon>
        <taxon>Dioscoreaceae</taxon>
        <taxon>Dioscorea</taxon>
    </lineage>
</organism>
<dbReference type="EMBL" id="JAGGNH010000009">
    <property type="protein sequence ID" value="KAJ0963960.1"/>
    <property type="molecule type" value="Genomic_DNA"/>
</dbReference>
<comment type="caution">
    <text evidence="2">The sequence shown here is derived from an EMBL/GenBank/DDBJ whole genome shotgun (WGS) entry which is preliminary data.</text>
</comment>
<keyword evidence="1" id="KW-0732">Signal</keyword>
<protein>
    <submittedName>
        <fullName evidence="2">Uncharacterized protein</fullName>
    </submittedName>
</protein>
<proteinExistence type="predicted"/>
<feature type="chain" id="PRO_5038693900" evidence="1">
    <location>
        <begin position="18"/>
        <end position="133"/>
    </location>
</feature>
<evidence type="ECO:0000256" key="1">
    <source>
        <dbReference type="SAM" id="SignalP"/>
    </source>
</evidence>
<evidence type="ECO:0000313" key="3">
    <source>
        <dbReference type="Proteomes" id="UP001085076"/>
    </source>
</evidence>
<reference evidence="2" key="1">
    <citation type="submission" date="2021-03" db="EMBL/GenBank/DDBJ databases">
        <authorList>
            <person name="Li Z."/>
            <person name="Yang C."/>
        </authorList>
    </citation>
    <scope>NUCLEOTIDE SEQUENCE</scope>
    <source>
        <strain evidence="2">Dzin_1.0</strain>
        <tissue evidence="2">Leaf</tissue>
    </source>
</reference>